<feature type="region of interest" description="Disordered" evidence="7">
    <location>
        <begin position="1629"/>
        <end position="1656"/>
    </location>
</feature>
<evidence type="ECO:0000313" key="9">
    <source>
        <dbReference type="EMBL" id="PPR99132.1"/>
    </source>
</evidence>
<dbReference type="PROSITE" id="PS50096">
    <property type="entry name" value="IQ"/>
    <property type="match status" value="12"/>
</dbReference>
<dbReference type="GO" id="GO:0003723">
    <property type="term" value="F:RNA binding"/>
    <property type="evidence" value="ECO:0007669"/>
    <property type="project" value="UniProtKB-UniRule"/>
</dbReference>
<dbReference type="GO" id="GO:0051295">
    <property type="term" value="P:establishment of meiotic spindle localization"/>
    <property type="evidence" value="ECO:0007669"/>
    <property type="project" value="TreeGrafter"/>
</dbReference>
<dbReference type="InterPro" id="IPR000048">
    <property type="entry name" value="IQ_motif_EF-hand-BS"/>
</dbReference>
<dbReference type="Pfam" id="PF00612">
    <property type="entry name" value="IQ"/>
    <property type="match status" value="15"/>
</dbReference>
<dbReference type="GO" id="GO:0000278">
    <property type="term" value="P:mitotic cell cycle"/>
    <property type="evidence" value="ECO:0007669"/>
    <property type="project" value="TreeGrafter"/>
</dbReference>
<dbReference type="CDD" id="cd23767">
    <property type="entry name" value="IQCD"/>
    <property type="match status" value="2"/>
</dbReference>
<dbReference type="PANTHER" id="PTHR22706">
    <property type="entry name" value="ASSEMBLY FACTOR FOR SPINDLE MICROTUBULES"/>
    <property type="match status" value="1"/>
</dbReference>
<dbReference type="InterPro" id="IPR035979">
    <property type="entry name" value="RBD_domain_sf"/>
</dbReference>
<dbReference type="CDD" id="cd12344">
    <property type="entry name" value="RRM1_SECp43_like"/>
    <property type="match status" value="1"/>
</dbReference>
<evidence type="ECO:0000256" key="6">
    <source>
        <dbReference type="PROSITE-ProRule" id="PRU00259"/>
    </source>
</evidence>
<evidence type="ECO:0000313" key="10">
    <source>
        <dbReference type="Proteomes" id="UP000239757"/>
    </source>
</evidence>
<feature type="region of interest" description="Disordered" evidence="7">
    <location>
        <begin position="1425"/>
        <end position="1453"/>
    </location>
</feature>
<evidence type="ECO:0000256" key="7">
    <source>
        <dbReference type="SAM" id="MobiDB-lite"/>
    </source>
</evidence>
<dbReference type="Proteomes" id="UP000239757">
    <property type="component" value="Unassembled WGS sequence"/>
</dbReference>
<keyword evidence="5" id="KW-0694">RNA-binding</keyword>
<comment type="subcellular location">
    <subcellularLocation>
        <location evidence="1">Cytoplasm</location>
    </subcellularLocation>
</comment>
<evidence type="ECO:0000256" key="4">
    <source>
        <dbReference type="ARBA" id="ARBA00022860"/>
    </source>
</evidence>
<dbReference type="FunFam" id="3.30.70.330:FF:000650">
    <property type="entry name" value="Polyadenylate-binding protein RBP45"/>
    <property type="match status" value="1"/>
</dbReference>
<gene>
    <name evidence="9" type="ORF">GOBAR_AA21543</name>
</gene>
<name>A0A2P5X728_GOSBA</name>
<dbReference type="InterPro" id="IPR027417">
    <property type="entry name" value="P-loop_NTPase"/>
</dbReference>
<feature type="compositionally biased region" description="Low complexity" evidence="7">
    <location>
        <begin position="1437"/>
        <end position="1453"/>
    </location>
</feature>
<dbReference type="SMART" id="SM00185">
    <property type="entry name" value="ARM"/>
    <property type="match status" value="1"/>
</dbReference>
<evidence type="ECO:0000259" key="8">
    <source>
        <dbReference type="PROSITE" id="PS50102"/>
    </source>
</evidence>
<dbReference type="GO" id="GO:0000922">
    <property type="term" value="C:spindle pole"/>
    <property type="evidence" value="ECO:0007669"/>
    <property type="project" value="TreeGrafter"/>
</dbReference>
<feature type="repeat" description="ARM" evidence="6">
    <location>
        <begin position="1222"/>
        <end position="1255"/>
    </location>
</feature>
<feature type="compositionally biased region" description="Polar residues" evidence="7">
    <location>
        <begin position="1632"/>
        <end position="1656"/>
    </location>
</feature>
<dbReference type="CDD" id="cd12345">
    <property type="entry name" value="RRM2_SECp43_like"/>
    <property type="match status" value="1"/>
</dbReference>
<dbReference type="SUPFAM" id="SSF48371">
    <property type="entry name" value="ARM repeat"/>
    <property type="match status" value="1"/>
</dbReference>
<dbReference type="PANTHER" id="PTHR22706:SF1">
    <property type="entry name" value="ASSEMBLY FACTOR FOR SPINDLE MICROTUBULES"/>
    <property type="match status" value="1"/>
</dbReference>
<dbReference type="SUPFAM" id="SSF47576">
    <property type="entry name" value="Calponin-homology domain, CH-domain"/>
    <property type="match status" value="1"/>
</dbReference>
<sequence length="1751" mass="200624">MTNVKIVVPSDTHKKNLANCGVALQYLREAGVMLCDEDGLKITRDDVADRDTELTLSLLWNIFVRLQLPLLIDRTTIASEISKIRGFNMDKLNVINSTNLGMLLNWIQAICENYGLKVDSFSSLVNRKAIWCLLDYYFRRELSCSNKVDSHETRDEKSIMSTTDYTDAVHNFVLSQKLTAILGKFPEVLQISDLLEHNGAVSEKSVVVLLTFILSQLIVKKNVLCNYFKNSSNFCQDQLNFHKMLGCNCQTLERRRHSLTRRRSASTEAIVRTDRDLDVTEDATKKFKIIQAWWRDMTERNYKSVVRPAASTSSCFPARKTSIDILRVDKLYIPSKVVWVFGFLTFSLIWHLYEKAAIVIQSHFRRFIERHNSLKMTKAIGLIQTVTRAWLTVKKNSALNKFRFAGVPEVPSGVYSYLSILAIRIFHITCFSLHFFDLCFTRSWETCQHVARIWVAQRRDASCPILIKAAIVIQKCFRGWVVRSLHMIENASRKCQQKGLSNSEIEAATGIQIAWKNFVSRSLHKHTFAATKIQSHFHGWQLKRNFMKQKQAIITIQSNFRQFKCSSTFQQYKTARIENASFKYEEKSLSIGETEAASRIQIAWKNFVCRYLQKQTYAATKIQSHYRAWQLRRSFIKQKQEIIKIQSNFRRLKCWWAFQIAQKELSVDLFKIRHLLQQKFKVISVQYKMAARSAIIIQSCVRRWIAQRRALRCRYLTVAIQRHCRGWLARKDLLKQRNAVIKIQRAIRCVICQKAFHLQKLAAIEIQRAIRGQISRKKLLGASSFCAASASSYGCNMSKGFFQSFELKLVITSVLKLQRWWRSVLLLKLRTKSAIIIQSHSRGWIAKQKAYIERHCIVLLQRHCRGWLVRKDFSLKRDSVIKIQRAIRCLICQKAFHLHKLAAIDIQRVIRGQLSRSRLLGASSFHVATAGSYNCKMSKGFFQSFELKLVITSVLKLQRWWRGVMLLELRTKSAIIIQSHARGWIAKRETYRQKHCIAVIQRQSRGWLVRKDVLLRRDAVIKIQRAIRSLICQKAFHLQKLAAIDIQSVIRGQIARSRLLGATSVQAAGGGACNCNMAGGFFRSFELTLVIISVLKLQRWWRGVLLLKSRARSVIIIQTHARGWIARQKVYRKRTCIVVIQSYWKGYVARKESREQLLDLRLRMQKSAMNVDDSRRLINRLLSALSELLSMKSIRGILHNCETLDMATAHSLKCCEELVAAGAITILLKLIRAASRSIPDQQVLKHALSTLRNLARYPHLTQVLIDTPASVETILWELHRNKEEGYFIASQILKKICSNENGVITVHKFPALLKRLYNLVEELTRKAYNEKRNPRAVAVRDNTDRRLKEAVELLKLITNGYKSSKLPIAFAITKNIPKLKMMQQPAQAMVPPPMAPQTQQYQYQQPPPAPVPQAQQPYMMMNMMQPPQSHPPPMWPPQQGSAGVPAQQQPAGQPANADEVRTLWIGDLQYYMDENYLLSCFAQTGEVASVKVIRNKQTGQVEGYGFIEFVSRAAAERVLQTYNGTPMPNGESNYRLNWASFSSGDRRDETPEFTIFVGDLAADVTDYMLQETFRAHFPSVKGAKVVIDRITGRTKGYGFVRFGDETEYNRAMTEMNGAFCSTRPMRIGPATNKKTGAAQQYPAASSQGTQNENDPNNTTVDICWSCAEEALRILNGTQLGGQSIRLSWGRSTSNKQAQADPNQWNAGYYGYSQGYGYGYGAAPQDPNMYYGGYPGYGNYQQPQQQQQVGYS</sequence>
<dbReference type="SMART" id="SM00015">
    <property type="entry name" value="IQ"/>
    <property type="match status" value="21"/>
</dbReference>
<dbReference type="InterPro" id="IPR011989">
    <property type="entry name" value="ARM-like"/>
</dbReference>
<feature type="domain" description="RRM" evidence="8">
    <location>
        <begin position="1461"/>
        <end position="1541"/>
    </location>
</feature>
<dbReference type="PROSITE" id="PS50176">
    <property type="entry name" value="ARM_REPEAT"/>
    <property type="match status" value="1"/>
</dbReference>
<feature type="region of interest" description="Disordered" evidence="7">
    <location>
        <begin position="1389"/>
        <end position="1411"/>
    </location>
</feature>
<keyword evidence="2" id="KW-0963">Cytoplasm</keyword>
<keyword evidence="4" id="KW-0112">Calmodulin-binding</keyword>
<dbReference type="FunFam" id="3.30.70.330:FF:000236">
    <property type="entry name" value="Polyadenylate-binding protein RBP45C"/>
    <property type="match status" value="1"/>
</dbReference>
<dbReference type="InterPro" id="IPR016024">
    <property type="entry name" value="ARM-type_fold"/>
</dbReference>
<feature type="domain" description="RRM" evidence="8">
    <location>
        <begin position="1553"/>
        <end position="1632"/>
    </location>
</feature>
<evidence type="ECO:0000256" key="2">
    <source>
        <dbReference type="ARBA" id="ARBA00022490"/>
    </source>
</evidence>
<dbReference type="GO" id="GO:0005737">
    <property type="term" value="C:cytoplasm"/>
    <property type="evidence" value="ECO:0007669"/>
    <property type="project" value="UniProtKB-SubCell"/>
</dbReference>
<dbReference type="SMART" id="SM00360">
    <property type="entry name" value="RRM"/>
    <property type="match status" value="2"/>
</dbReference>
<dbReference type="Gene3D" id="1.20.5.190">
    <property type="match status" value="11"/>
</dbReference>
<dbReference type="InterPro" id="IPR000504">
    <property type="entry name" value="RRM_dom"/>
</dbReference>
<dbReference type="InterPro" id="IPR036872">
    <property type="entry name" value="CH_dom_sf"/>
</dbReference>
<evidence type="ECO:0000256" key="1">
    <source>
        <dbReference type="ARBA" id="ARBA00004496"/>
    </source>
</evidence>
<dbReference type="EMBL" id="KZ665536">
    <property type="protein sequence ID" value="PPR99132.1"/>
    <property type="molecule type" value="Genomic_DNA"/>
</dbReference>
<dbReference type="InterPro" id="IPR012677">
    <property type="entry name" value="Nucleotide-bd_a/b_plait_sf"/>
</dbReference>
<dbReference type="GO" id="GO:0007051">
    <property type="term" value="P:spindle organization"/>
    <property type="evidence" value="ECO:0007669"/>
    <property type="project" value="TreeGrafter"/>
</dbReference>
<protein>
    <recommendedName>
        <fullName evidence="8">RRM domain-containing protein</fullName>
    </recommendedName>
</protein>
<dbReference type="InterPro" id="IPR051185">
    <property type="entry name" value="ASPM"/>
</dbReference>
<dbReference type="InterPro" id="IPR000225">
    <property type="entry name" value="Armadillo"/>
</dbReference>
<dbReference type="Gene3D" id="1.25.10.10">
    <property type="entry name" value="Leucine-rich Repeat Variant"/>
    <property type="match status" value="1"/>
</dbReference>
<dbReference type="Gene3D" id="3.30.70.330">
    <property type="match status" value="2"/>
</dbReference>
<dbReference type="SUPFAM" id="SSF54928">
    <property type="entry name" value="RNA-binding domain, RBD"/>
    <property type="match status" value="2"/>
</dbReference>
<dbReference type="Gene3D" id="1.10.418.10">
    <property type="entry name" value="Calponin-like domain"/>
    <property type="match status" value="2"/>
</dbReference>
<accession>A0A2P5X728</accession>
<dbReference type="OrthoDB" id="2148418at2759"/>
<evidence type="ECO:0000256" key="5">
    <source>
        <dbReference type="PROSITE-ProRule" id="PRU00176"/>
    </source>
</evidence>
<dbReference type="SUPFAM" id="SSF52540">
    <property type="entry name" value="P-loop containing nucleoside triphosphate hydrolases"/>
    <property type="match status" value="5"/>
</dbReference>
<proteinExistence type="predicted"/>
<dbReference type="Pfam" id="PF00076">
    <property type="entry name" value="RRM_1"/>
    <property type="match status" value="2"/>
</dbReference>
<evidence type="ECO:0000256" key="3">
    <source>
        <dbReference type="ARBA" id="ARBA00022737"/>
    </source>
</evidence>
<dbReference type="PROSITE" id="PS50102">
    <property type="entry name" value="RRM"/>
    <property type="match status" value="2"/>
</dbReference>
<keyword evidence="3" id="KW-0677">Repeat</keyword>
<dbReference type="GO" id="GO:0005516">
    <property type="term" value="F:calmodulin binding"/>
    <property type="evidence" value="ECO:0007669"/>
    <property type="project" value="UniProtKB-KW"/>
</dbReference>
<reference evidence="9 10" key="1">
    <citation type="submission" date="2015-01" db="EMBL/GenBank/DDBJ databases">
        <title>Genome of allotetraploid Gossypium barbadense reveals genomic plasticity and fiber elongation in cotton evolution.</title>
        <authorList>
            <person name="Chen X."/>
            <person name="Liu X."/>
            <person name="Zhao B."/>
            <person name="Zheng H."/>
            <person name="Hu Y."/>
            <person name="Lu G."/>
            <person name="Yang C."/>
            <person name="Chen J."/>
            <person name="Shan C."/>
            <person name="Zhang L."/>
            <person name="Zhou Y."/>
            <person name="Wang L."/>
            <person name="Guo W."/>
            <person name="Bai Y."/>
            <person name="Ruan J."/>
            <person name="Shangguan X."/>
            <person name="Mao Y."/>
            <person name="Jiang J."/>
            <person name="Zhu Y."/>
            <person name="Lei J."/>
            <person name="Kang H."/>
            <person name="Chen S."/>
            <person name="He X."/>
            <person name="Wang R."/>
            <person name="Wang Y."/>
            <person name="Chen J."/>
            <person name="Wang L."/>
            <person name="Yu S."/>
            <person name="Wang B."/>
            <person name="Wei J."/>
            <person name="Song S."/>
            <person name="Lu X."/>
            <person name="Gao Z."/>
            <person name="Gu W."/>
            <person name="Deng X."/>
            <person name="Ma D."/>
            <person name="Wang S."/>
            <person name="Liang W."/>
            <person name="Fang L."/>
            <person name="Cai C."/>
            <person name="Zhu X."/>
            <person name="Zhou B."/>
            <person name="Zhang Y."/>
            <person name="Chen Z."/>
            <person name="Xu S."/>
            <person name="Zhu R."/>
            <person name="Wang S."/>
            <person name="Zhang T."/>
            <person name="Zhao G."/>
        </authorList>
    </citation>
    <scope>NUCLEOTIDE SEQUENCE [LARGE SCALE GENOMIC DNA]</scope>
    <source>
        <strain evidence="10">cv. Xinhai21</strain>
        <tissue evidence="9">Leaf</tissue>
    </source>
</reference>
<organism evidence="9 10">
    <name type="scientific">Gossypium barbadense</name>
    <name type="common">Sea Island cotton</name>
    <name type="synonym">Hibiscus barbadensis</name>
    <dbReference type="NCBI Taxonomy" id="3634"/>
    <lineage>
        <taxon>Eukaryota</taxon>
        <taxon>Viridiplantae</taxon>
        <taxon>Streptophyta</taxon>
        <taxon>Embryophyta</taxon>
        <taxon>Tracheophyta</taxon>
        <taxon>Spermatophyta</taxon>
        <taxon>Magnoliopsida</taxon>
        <taxon>eudicotyledons</taxon>
        <taxon>Gunneridae</taxon>
        <taxon>Pentapetalae</taxon>
        <taxon>rosids</taxon>
        <taxon>malvids</taxon>
        <taxon>Malvales</taxon>
        <taxon>Malvaceae</taxon>
        <taxon>Malvoideae</taxon>
        <taxon>Gossypium</taxon>
    </lineage>
</organism>